<name>V5LVP3_GEOG3</name>
<reference evidence="1 2" key="1">
    <citation type="journal article" date="2014" name="Genome Announc.">
        <title>Complete Genome Sequence of the Thermophilic Polychlorinated Biphenyl Degrader Geobacillus sp. Strain JF8 (NBRC 109937).</title>
        <authorList>
            <person name="Shintani M."/>
            <person name="Ohtsubo Y."/>
            <person name="Fukuda K."/>
            <person name="Hosoyama A."/>
            <person name="Ohji S."/>
            <person name="Yamazoe A."/>
            <person name="Fujita N."/>
            <person name="Nagata Y."/>
            <person name="Tsuda M."/>
            <person name="Hatta T."/>
            <person name="Kimbara K."/>
        </authorList>
    </citation>
    <scope>NUCLEOTIDE SEQUENCE [LARGE SCALE GENOMIC DNA]</scope>
    <source>
        <strain evidence="1 2">JF8</strain>
    </source>
</reference>
<dbReference type="EMBL" id="CP006254">
    <property type="protein sequence ID" value="AHA58118.1"/>
    <property type="molecule type" value="Genomic_DNA"/>
</dbReference>
<gene>
    <name evidence="1" type="ORF">M493_02512</name>
</gene>
<dbReference type="STRING" id="1921421.M493_02512"/>
<dbReference type="HOGENOM" id="CLU_3025810_0_0_9"/>
<evidence type="ECO:0000313" key="2">
    <source>
        <dbReference type="Proteomes" id="UP000015500"/>
    </source>
</evidence>
<evidence type="ECO:0000313" key="1">
    <source>
        <dbReference type="EMBL" id="AHA58118.1"/>
    </source>
</evidence>
<keyword evidence="2" id="KW-1185">Reference proteome</keyword>
<organism evidence="1 2">
    <name type="scientific">Geobacillus genomosp. 3</name>
    <dbReference type="NCBI Taxonomy" id="1921421"/>
    <lineage>
        <taxon>Bacteria</taxon>
        <taxon>Bacillati</taxon>
        <taxon>Bacillota</taxon>
        <taxon>Bacilli</taxon>
        <taxon>Bacillales</taxon>
        <taxon>Anoxybacillaceae</taxon>
        <taxon>Geobacillus</taxon>
    </lineage>
</organism>
<dbReference type="Proteomes" id="UP000015500">
    <property type="component" value="Chromosome"/>
</dbReference>
<dbReference type="AlphaFoldDB" id="V5LVP3"/>
<sequence length="55" mass="5983">MDSGAGPPVCILYCQRAAKIKKVSRRQWDTFSNAYVFASTTPTSSPFVGEMGAPR</sequence>
<dbReference type="KEGG" id="gjf:M493_02512"/>
<proteinExistence type="predicted"/>
<protein>
    <submittedName>
        <fullName evidence="1">Uncharacterized protein</fullName>
    </submittedName>
</protein>
<accession>V5LVP3</accession>